<evidence type="ECO:0000256" key="3">
    <source>
        <dbReference type="ARBA" id="ARBA00022827"/>
    </source>
</evidence>
<dbReference type="Proteomes" id="UP000053958">
    <property type="component" value="Unassembled WGS sequence"/>
</dbReference>
<keyword evidence="8" id="KW-1185">Reference proteome</keyword>
<dbReference type="GO" id="GO:0004497">
    <property type="term" value="F:monooxygenase activity"/>
    <property type="evidence" value="ECO:0007669"/>
    <property type="project" value="UniProtKB-KW"/>
</dbReference>
<dbReference type="RefSeq" id="XP_013324723.1">
    <property type="nucleotide sequence ID" value="XM_013469269.1"/>
</dbReference>
<dbReference type="PANTHER" id="PTHR47178:SF3">
    <property type="entry name" value="FAD-BINDING DOMAIN-CONTAINING PROTEIN"/>
    <property type="match status" value="1"/>
</dbReference>
<evidence type="ECO:0000256" key="2">
    <source>
        <dbReference type="ARBA" id="ARBA00022630"/>
    </source>
</evidence>
<gene>
    <name evidence="7" type="ORF">T310_7947</name>
</gene>
<dbReference type="AlphaFoldDB" id="A0A0F4YJQ5"/>
<keyword evidence="4" id="KW-0560">Oxidoreductase</keyword>
<dbReference type="InterPro" id="IPR002938">
    <property type="entry name" value="FAD-bd"/>
</dbReference>
<dbReference type="Pfam" id="PF01494">
    <property type="entry name" value="FAD_binding_3"/>
    <property type="match status" value="1"/>
</dbReference>
<keyword evidence="2" id="KW-0285">Flavoprotein</keyword>
<accession>A0A0F4YJQ5</accession>
<dbReference type="PRINTS" id="PR00420">
    <property type="entry name" value="RNGMNOXGNASE"/>
</dbReference>
<evidence type="ECO:0000259" key="6">
    <source>
        <dbReference type="Pfam" id="PF01494"/>
    </source>
</evidence>
<evidence type="ECO:0000313" key="7">
    <source>
        <dbReference type="EMBL" id="KKA18111.1"/>
    </source>
</evidence>
<evidence type="ECO:0000256" key="5">
    <source>
        <dbReference type="ARBA" id="ARBA00023033"/>
    </source>
</evidence>
<dbReference type="SUPFAM" id="SSF51905">
    <property type="entry name" value="FAD/NAD(P)-binding domain"/>
    <property type="match status" value="1"/>
</dbReference>
<organism evidence="7 8">
    <name type="scientific">Rasamsonia emersonii (strain ATCC 16479 / CBS 393.64 / IMI 116815)</name>
    <dbReference type="NCBI Taxonomy" id="1408163"/>
    <lineage>
        <taxon>Eukaryota</taxon>
        <taxon>Fungi</taxon>
        <taxon>Dikarya</taxon>
        <taxon>Ascomycota</taxon>
        <taxon>Pezizomycotina</taxon>
        <taxon>Eurotiomycetes</taxon>
        <taxon>Eurotiomycetidae</taxon>
        <taxon>Eurotiales</taxon>
        <taxon>Trichocomaceae</taxon>
        <taxon>Rasamsonia</taxon>
    </lineage>
</organism>
<sequence>MAVIDINKQNGAVSKPGTDTVTTVLIVGAGSTGLALAQGLKMAGIPYVVYEKRPSLDSGLRDWNMGLHWGAPALMGLLSEESCARIQSVQVDASAPTAENDVVPILNAQSGEQLLAVPVQKFYRLRRSKLRALLAEGVDIRYGKKLQDITYSEDGRTATAYFEDGTSASARLIIGADGARSTLRKLLIGPERGSLSPQMAPAVPGRHQSIGSLWLLWAAGRARPISARDMDVFFYISWPSSLEEQDATAGWTNAQRLKQLKSFAKNFSDPWRSACEWIEDDDYPVWYMGLSDFDPGADGHRWDNHGGRVTLAGDAAHAMTYQRGQGLNHAMVDAANLVDAIKSFAFIPEDSKESQSLQKEAISAYEEETIERSGAEVRLSTTNTQMLHNWEQVLQSPAFTMGIKRTQTEVH</sequence>
<dbReference type="GeneID" id="25320212"/>
<dbReference type="OrthoDB" id="47494at2759"/>
<dbReference type="EMBL" id="LASV01000496">
    <property type="protein sequence ID" value="KKA18111.1"/>
    <property type="molecule type" value="Genomic_DNA"/>
</dbReference>
<reference evidence="7 8" key="1">
    <citation type="submission" date="2015-04" db="EMBL/GenBank/DDBJ databases">
        <authorList>
            <person name="Heijne W.H."/>
            <person name="Fedorova N.D."/>
            <person name="Nierman W.C."/>
            <person name="Vollebregt A.W."/>
            <person name="Zhao Z."/>
            <person name="Wu L."/>
            <person name="Kumar M."/>
            <person name="Stam H."/>
            <person name="van den Berg M.A."/>
            <person name="Pel H.J."/>
        </authorList>
    </citation>
    <scope>NUCLEOTIDE SEQUENCE [LARGE SCALE GENOMIC DNA]</scope>
    <source>
        <strain evidence="7 8">CBS 393.64</strain>
    </source>
</reference>
<dbReference type="STRING" id="1408163.A0A0F4YJQ5"/>
<feature type="domain" description="FAD-binding" evidence="6">
    <location>
        <begin position="22"/>
        <end position="341"/>
    </location>
</feature>
<evidence type="ECO:0000313" key="8">
    <source>
        <dbReference type="Proteomes" id="UP000053958"/>
    </source>
</evidence>
<evidence type="ECO:0000256" key="4">
    <source>
        <dbReference type="ARBA" id="ARBA00023002"/>
    </source>
</evidence>
<dbReference type="Gene3D" id="3.50.50.60">
    <property type="entry name" value="FAD/NAD(P)-binding domain"/>
    <property type="match status" value="1"/>
</dbReference>
<name>A0A0F4YJQ5_RASE3</name>
<comment type="caution">
    <text evidence="7">The sequence shown here is derived from an EMBL/GenBank/DDBJ whole genome shotgun (WGS) entry which is preliminary data.</text>
</comment>
<proteinExistence type="predicted"/>
<dbReference type="GO" id="GO:0071949">
    <property type="term" value="F:FAD binding"/>
    <property type="evidence" value="ECO:0007669"/>
    <property type="project" value="InterPro"/>
</dbReference>
<comment type="cofactor">
    <cofactor evidence="1">
        <name>FAD</name>
        <dbReference type="ChEBI" id="CHEBI:57692"/>
    </cofactor>
</comment>
<dbReference type="PANTHER" id="PTHR47178">
    <property type="entry name" value="MONOOXYGENASE, FAD-BINDING"/>
    <property type="match status" value="1"/>
</dbReference>
<keyword evidence="3" id="KW-0274">FAD</keyword>
<evidence type="ECO:0000256" key="1">
    <source>
        <dbReference type="ARBA" id="ARBA00001974"/>
    </source>
</evidence>
<keyword evidence="5" id="KW-0503">Monooxygenase</keyword>
<dbReference type="InterPro" id="IPR036188">
    <property type="entry name" value="FAD/NAD-bd_sf"/>
</dbReference>
<protein>
    <submittedName>
        <fullName evidence="7">FAD binding domain-containing protein</fullName>
    </submittedName>
</protein>